<evidence type="ECO:0000256" key="6">
    <source>
        <dbReference type="ARBA" id="ARBA00022485"/>
    </source>
</evidence>
<dbReference type="PROSITE" id="PS50109">
    <property type="entry name" value="HIS_KIN"/>
    <property type="match status" value="1"/>
</dbReference>
<keyword evidence="20" id="KW-0472">Membrane</keyword>
<feature type="domain" description="Histidine kinase" evidence="21">
    <location>
        <begin position="543"/>
        <end position="630"/>
    </location>
</feature>
<dbReference type="InterPro" id="IPR005467">
    <property type="entry name" value="His_kinase_dom"/>
</dbReference>
<comment type="function">
    <text evidence="17">Member of the two-component regulatory system NreB/NreC involved in the control of dissimilatory nitrate/nitrite reduction in response to oxygen. NreB functions as a direct oxygen sensor histidine kinase which is autophosphorylated, in the absence of oxygen, probably at the conserved histidine residue, and transfers its phosphate group probably to a conserved aspartate residue of NreC. NreB/NreC activates the expression of the nitrate (narGHJI) and nitrite (nir) reductase operons, as well as the putative nitrate transporter gene narT.</text>
</comment>
<evidence type="ECO:0000256" key="8">
    <source>
        <dbReference type="ARBA" id="ARBA00022553"/>
    </source>
</evidence>
<feature type="transmembrane region" description="Helical" evidence="20">
    <location>
        <begin position="370"/>
        <end position="389"/>
    </location>
</feature>
<keyword evidence="23" id="KW-1185">Reference proteome</keyword>
<dbReference type="InterPro" id="IPR036890">
    <property type="entry name" value="HATPase_C_sf"/>
</dbReference>
<keyword evidence="10" id="KW-0479">Metal-binding</keyword>
<evidence type="ECO:0000256" key="15">
    <source>
        <dbReference type="ARBA" id="ARBA00023012"/>
    </source>
</evidence>
<keyword evidence="13" id="KW-0067">ATP-binding</keyword>
<reference evidence="22 23" key="1">
    <citation type="submission" date="2016-01" db="EMBL/GenBank/DDBJ databases">
        <title>The draft genome sequence of Aquimarina sp. RZW4-3-2.</title>
        <authorList>
            <person name="Wang Y."/>
        </authorList>
    </citation>
    <scope>NUCLEOTIDE SEQUENCE [LARGE SCALE GENOMIC DNA]</scope>
    <source>
        <strain evidence="22 23">RZW4-3-2</strain>
    </source>
</reference>
<dbReference type="EC" id="2.7.13.3" evidence="4"/>
<dbReference type="GO" id="GO:0005524">
    <property type="term" value="F:ATP binding"/>
    <property type="evidence" value="ECO:0007669"/>
    <property type="project" value="UniProtKB-KW"/>
</dbReference>
<keyword evidence="16" id="KW-0411">Iron-sulfur</keyword>
<dbReference type="Gene3D" id="3.30.565.10">
    <property type="entry name" value="Histidine kinase-like ATPase, C-terminal domain"/>
    <property type="match status" value="1"/>
</dbReference>
<dbReference type="InterPro" id="IPR003594">
    <property type="entry name" value="HATPase_dom"/>
</dbReference>
<keyword evidence="7" id="KW-0963">Cytoplasm</keyword>
<evidence type="ECO:0000256" key="4">
    <source>
        <dbReference type="ARBA" id="ARBA00012438"/>
    </source>
</evidence>
<evidence type="ECO:0000256" key="1">
    <source>
        <dbReference type="ARBA" id="ARBA00000085"/>
    </source>
</evidence>
<keyword evidence="20" id="KW-0812">Transmembrane</keyword>
<dbReference type="PANTHER" id="PTHR24421">
    <property type="entry name" value="NITRATE/NITRITE SENSOR PROTEIN NARX-RELATED"/>
    <property type="match status" value="1"/>
</dbReference>
<dbReference type="CDD" id="cd16917">
    <property type="entry name" value="HATPase_UhpB-NarQ-NarX-like"/>
    <property type="match status" value="1"/>
</dbReference>
<dbReference type="GO" id="GO:0051539">
    <property type="term" value="F:4 iron, 4 sulfur cluster binding"/>
    <property type="evidence" value="ECO:0007669"/>
    <property type="project" value="UniProtKB-KW"/>
</dbReference>
<evidence type="ECO:0000256" key="18">
    <source>
        <dbReference type="ARBA" id="ARBA00030800"/>
    </source>
</evidence>
<comment type="subcellular location">
    <subcellularLocation>
        <location evidence="3">Cytoplasm</location>
    </subcellularLocation>
</comment>
<keyword evidence="14" id="KW-0408">Iron</keyword>
<dbReference type="InterPro" id="IPR011712">
    <property type="entry name" value="Sig_transdc_His_kin_sub3_dim/P"/>
</dbReference>
<accession>A0A163AAX4</accession>
<dbReference type="GO" id="GO:0005737">
    <property type="term" value="C:cytoplasm"/>
    <property type="evidence" value="ECO:0007669"/>
    <property type="project" value="UniProtKB-SubCell"/>
</dbReference>
<gene>
    <name evidence="22" type="ORF">AWE51_05465</name>
</gene>
<evidence type="ECO:0000256" key="16">
    <source>
        <dbReference type="ARBA" id="ARBA00023014"/>
    </source>
</evidence>
<comment type="cofactor">
    <cofactor evidence="2">
        <name>[4Fe-4S] cluster</name>
        <dbReference type="ChEBI" id="CHEBI:49883"/>
    </cofactor>
</comment>
<dbReference type="InterPro" id="IPR050482">
    <property type="entry name" value="Sensor_HK_TwoCompSys"/>
</dbReference>
<dbReference type="PRINTS" id="PR00344">
    <property type="entry name" value="BCTRLSENSOR"/>
</dbReference>
<evidence type="ECO:0000256" key="5">
    <source>
        <dbReference type="ARBA" id="ARBA00017322"/>
    </source>
</evidence>
<keyword evidence="15" id="KW-0902">Two-component regulatory system</keyword>
<evidence type="ECO:0000259" key="21">
    <source>
        <dbReference type="PROSITE" id="PS50109"/>
    </source>
</evidence>
<evidence type="ECO:0000256" key="7">
    <source>
        <dbReference type="ARBA" id="ARBA00022490"/>
    </source>
</evidence>
<dbReference type="OrthoDB" id="9760839at2"/>
<dbReference type="GO" id="GO:0016020">
    <property type="term" value="C:membrane"/>
    <property type="evidence" value="ECO:0007669"/>
    <property type="project" value="InterPro"/>
</dbReference>
<evidence type="ECO:0000256" key="17">
    <source>
        <dbReference type="ARBA" id="ARBA00024827"/>
    </source>
</evidence>
<name>A0A163AAX4_9FLAO</name>
<comment type="caution">
    <text evidence="22">The sequence shown here is derived from an EMBL/GenBank/DDBJ whole genome shotgun (WGS) entry which is preliminary data.</text>
</comment>
<evidence type="ECO:0000256" key="12">
    <source>
        <dbReference type="ARBA" id="ARBA00022777"/>
    </source>
</evidence>
<dbReference type="AlphaFoldDB" id="A0A163AAX4"/>
<evidence type="ECO:0000256" key="14">
    <source>
        <dbReference type="ARBA" id="ARBA00023004"/>
    </source>
</evidence>
<keyword evidence="8" id="KW-0597">Phosphoprotein</keyword>
<dbReference type="SUPFAM" id="SSF55874">
    <property type="entry name" value="ATPase domain of HSP90 chaperone/DNA topoisomerase II/histidine kinase"/>
    <property type="match status" value="1"/>
</dbReference>
<dbReference type="GO" id="GO:0000155">
    <property type="term" value="F:phosphorelay sensor kinase activity"/>
    <property type="evidence" value="ECO:0007669"/>
    <property type="project" value="InterPro"/>
</dbReference>
<keyword evidence="11" id="KW-0547">Nucleotide-binding</keyword>
<dbReference type="Pfam" id="PF07730">
    <property type="entry name" value="HisKA_3"/>
    <property type="match status" value="1"/>
</dbReference>
<feature type="coiled-coil region" evidence="19">
    <location>
        <begin position="327"/>
        <end position="354"/>
    </location>
</feature>
<evidence type="ECO:0000256" key="20">
    <source>
        <dbReference type="SAM" id="Phobius"/>
    </source>
</evidence>
<comment type="catalytic activity">
    <reaction evidence="1">
        <text>ATP + protein L-histidine = ADP + protein N-phospho-L-histidine.</text>
        <dbReference type="EC" id="2.7.13.3"/>
    </reaction>
</comment>
<evidence type="ECO:0000256" key="3">
    <source>
        <dbReference type="ARBA" id="ARBA00004496"/>
    </source>
</evidence>
<dbReference type="SMART" id="SM00387">
    <property type="entry name" value="HATPase_c"/>
    <property type="match status" value="1"/>
</dbReference>
<dbReference type="GO" id="GO:0046983">
    <property type="term" value="F:protein dimerization activity"/>
    <property type="evidence" value="ECO:0007669"/>
    <property type="project" value="InterPro"/>
</dbReference>
<organism evidence="22 23">
    <name type="scientific">Aquimarina aggregata</name>
    <dbReference type="NCBI Taxonomy" id="1642818"/>
    <lineage>
        <taxon>Bacteria</taxon>
        <taxon>Pseudomonadati</taxon>
        <taxon>Bacteroidota</taxon>
        <taxon>Flavobacteriia</taxon>
        <taxon>Flavobacteriales</taxon>
        <taxon>Flavobacteriaceae</taxon>
        <taxon>Aquimarina</taxon>
    </lineage>
</organism>
<keyword evidence="6" id="KW-0004">4Fe-4S</keyword>
<dbReference type="InterPro" id="IPR004358">
    <property type="entry name" value="Sig_transdc_His_kin-like_C"/>
</dbReference>
<dbReference type="Gene3D" id="1.20.5.1930">
    <property type="match status" value="1"/>
</dbReference>
<dbReference type="PANTHER" id="PTHR24421:SF10">
    <property type="entry name" value="NITRATE_NITRITE SENSOR PROTEIN NARQ"/>
    <property type="match status" value="1"/>
</dbReference>
<keyword evidence="20" id="KW-1133">Transmembrane helix</keyword>
<evidence type="ECO:0000256" key="13">
    <source>
        <dbReference type="ARBA" id="ARBA00022840"/>
    </source>
</evidence>
<evidence type="ECO:0000256" key="19">
    <source>
        <dbReference type="SAM" id="Coils"/>
    </source>
</evidence>
<dbReference type="RefSeq" id="WP_066313919.1">
    <property type="nucleotide sequence ID" value="NZ_LQRT01000013.1"/>
</dbReference>
<dbReference type="Pfam" id="PF02518">
    <property type="entry name" value="HATPase_c"/>
    <property type="match status" value="1"/>
</dbReference>
<keyword evidence="12" id="KW-0418">Kinase</keyword>
<evidence type="ECO:0000256" key="11">
    <source>
        <dbReference type="ARBA" id="ARBA00022741"/>
    </source>
</evidence>
<protein>
    <recommendedName>
        <fullName evidence="5">Oxygen sensor histidine kinase NreB</fullName>
        <ecNumber evidence="4">2.7.13.3</ecNumber>
    </recommendedName>
    <alternativeName>
        <fullName evidence="18">Nitrogen regulation protein B</fullName>
    </alternativeName>
</protein>
<evidence type="ECO:0000256" key="10">
    <source>
        <dbReference type="ARBA" id="ARBA00022723"/>
    </source>
</evidence>
<dbReference type="Proteomes" id="UP000076715">
    <property type="component" value="Unassembled WGS sequence"/>
</dbReference>
<keyword evidence="19" id="KW-0175">Coiled coil</keyword>
<keyword evidence="9" id="KW-0808">Transferase</keyword>
<dbReference type="STRING" id="1642818.AWE51_05465"/>
<dbReference type="GO" id="GO:0046872">
    <property type="term" value="F:metal ion binding"/>
    <property type="evidence" value="ECO:0007669"/>
    <property type="project" value="UniProtKB-KW"/>
</dbReference>
<evidence type="ECO:0000313" key="22">
    <source>
        <dbReference type="EMBL" id="KZS40402.1"/>
    </source>
</evidence>
<evidence type="ECO:0000256" key="9">
    <source>
        <dbReference type="ARBA" id="ARBA00022679"/>
    </source>
</evidence>
<evidence type="ECO:0000313" key="23">
    <source>
        <dbReference type="Proteomes" id="UP000076715"/>
    </source>
</evidence>
<sequence>MNKTLYVIFFFLGLGYLSAQEHFKVIDNLRKYDLEKEFNHENTYDPFTTRMILWQVNFLKEFDIYQDKFSSITQENALNTENILGRFLYYINLGDYLFYKYSSKNIQARNAYLEALKIAEMNNRPQLICEVLKRLLKINRFDYLIDNTSSKLYMDLYKTNTYDPIEVAYYTYYKLILSFQYFKKEQWDQTLEDQLINFTENSNHYFLNGMIFQLLSSYYNFLKENTKAVDFEKKAIANFKKIPYNYKSTHLKTSYIALARYYISLKQMENAHAILPKINSKAYNKLEDDHKKYIFFYNSIIDSTHKNYKSAFKNLIEYTSRTEQFLLSSNKNAYDELETKYRTTEKEKKIVQLLNTNLKSEAHRIRNRNLLIGSISLLAMAILISFLVYKNVRRKQRIAEQEREIEFQKTEKLLKDQELTAIDAMIAGQEKERQRMANDLHDNLGSTLATVKLHFNHLKNNRENSKIKNKEELFIKTNDLLDEAYQKVRTIAHEKNSGVMANQGLLPAIKKLAKNASNSNEITIEVQDYGLEERLDNTLEISIFRMIQELVANTIKHSKASEVNISLTNHDSLLNIIIEDNGIGFDAKILPQKDGMGLATIEKRVEHLEGTFEIDSTINKGTNIIINIPI</sequence>
<proteinExistence type="predicted"/>
<evidence type="ECO:0000256" key="2">
    <source>
        <dbReference type="ARBA" id="ARBA00001966"/>
    </source>
</evidence>
<dbReference type="EMBL" id="LQRT01000013">
    <property type="protein sequence ID" value="KZS40402.1"/>
    <property type="molecule type" value="Genomic_DNA"/>
</dbReference>